<dbReference type="NCBIfam" id="NF003971">
    <property type="entry name" value="PRK05465.1"/>
    <property type="match status" value="1"/>
</dbReference>
<evidence type="ECO:0000313" key="6">
    <source>
        <dbReference type="EMBL" id="RZF50420.1"/>
    </source>
</evidence>
<dbReference type="PANTHER" id="PTHR39330:SF1">
    <property type="entry name" value="ETHANOLAMINE AMMONIA-LYASE SMALL SUBUNIT"/>
    <property type="match status" value="1"/>
</dbReference>
<dbReference type="EMBL" id="SGIM01000011">
    <property type="protein sequence ID" value="RZF50420.1"/>
    <property type="molecule type" value="Genomic_DNA"/>
</dbReference>
<keyword evidence="4 5" id="KW-1283">Bacterial microcompartment</keyword>
<evidence type="ECO:0000256" key="4">
    <source>
        <dbReference type="ARBA" id="ARBA00024446"/>
    </source>
</evidence>
<evidence type="ECO:0000256" key="2">
    <source>
        <dbReference type="ARBA" id="ARBA00023239"/>
    </source>
</evidence>
<comment type="function">
    <text evidence="5">Catalyzes the deamination of various vicinal amino-alcohols to oxo compounds. Allows this organism to utilize ethanolamine as the sole source of nitrogen and carbon in the presence of external vitamin B12.</text>
</comment>
<dbReference type="EC" id="4.3.1.7" evidence="5"/>
<name>A0A4V2DAQ1_9GAMM</name>
<dbReference type="HAMAP" id="MF_00601">
    <property type="entry name" value="EutC"/>
    <property type="match status" value="1"/>
</dbReference>
<proteinExistence type="inferred from homology"/>
<comment type="subcellular location">
    <subcellularLocation>
        <location evidence="5">Bacterial microcompartment</location>
    </subcellularLocation>
</comment>
<dbReference type="Pfam" id="PF05985">
    <property type="entry name" value="EutC"/>
    <property type="match status" value="1"/>
</dbReference>
<organism evidence="6 7">
    <name type="scientific">Acinetobacter halotolerans</name>
    <dbReference type="NCBI Taxonomy" id="1752076"/>
    <lineage>
        <taxon>Bacteria</taxon>
        <taxon>Pseudomonadati</taxon>
        <taxon>Pseudomonadota</taxon>
        <taxon>Gammaproteobacteria</taxon>
        <taxon>Moraxellales</taxon>
        <taxon>Moraxellaceae</taxon>
        <taxon>Acinetobacter</taxon>
    </lineage>
</organism>
<dbReference type="PIRSF" id="PIRSF018982">
    <property type="entry name" value="EutC"/>
    <property type="match status" value="1"/>
</dbReference>
<dbReference type="InterPro" id="IPR042255">
    <property type="entry name" value="EutC_N"/>
</dbReference>
<dbReference type="InterPro" id="IPR042251">
    <property type="entry name" value="EutC_C"/>
</dbReference>
<comment type="caution">
    <text evidence="6">The sequence shown here is derived from an EMBL/GenBank/DDBJ whole genome shotgun (WGS) entry which is preliminary data.</text>
</comment>
<evidence type="ECO:0000256" key="5">
    <source>
        <dbReference type="HAMAP-Rule" id="MF_00601"/>
    </source>
</evidence>
<comment type="similarity">
    <text evidence="5">Belongs to the EutC family.</text>
</comment>
<keyword evidence="1 5" id="KW-0846">Cobalamin</keyword>
<dbReference type="RefSeq" id="WP_130162707.1">
    <property type="nucleotide sequence ID" value="NZ_SGIM01000011.1"/>
</dbReference>
<keyword evidence="7" id="KW-1185">Reference proteome</keyword>
<evidence type="ECO:0000256" key="1">
    <source>
        <dbReference type="ARBA" id="ARBA00022628"/>
    </source>
</evidence>
<feature type="binding site" evidence="5">
    <location>
        <position position="215"/>
    </location>
    <ligand>
        <name>adenosylcob(III)alamin</name>
        <dbReference type="ChEBI" id="CHEBI:18408"/>
    </ligand>
</feature>
<accession>A0A4V2DAQ1</accession>
<dbReference type="GO" id="GO:0006520">
    <property type="term" value="P:amino acid metabolic process"/>
    <property type="evidence" value="ECO:0007669"/>
    <property type="project" value="InterPro"/>
</dbReference>
<keyword evidence="2 5" id="KW-0456">Lyase</keyword>
<dbReference type="PANTHER" id="PTHR39330">
    <property type="entry name" value="ETHANOLAMINE AMMONIA-LYASE LIGHT CHAIN"/>
    <property type="match status" value="1"/>
</dbReference>
<dbReference type="InterPro" id="IPR009246">
    <property type="entry name" value="EutC"/>
</dbReference>
<dbReference type="GO" id="GO:0046336">
    <property type="term" value="P:ethanolamine catabolic process"/>
    <property type="evidence" value="ECO:0007669"/>
    <property type="project" value="UniProtKB-UniRule"/>
</dbReference>
<dbReference type="GO" id="GO:0008851">
    <property type="term" value="F:ethanolamine ammonia-lyase activity"/>
    <property type="evidence" value="ECO:0007669"/>
    <property type="project" value="UniProtKB-UniRule"/>
</dbReference>
<gene>
    <name evidence="5" type="primary">eutC</name>
    <name evidence="6" type="ORF">EXE30_12670</name>
</gene>
<comment type="subunit">
    <text evidence="5">The basic unit is a heterodimer which dimerizes to form tetramers. The heterotetramers trimerize; 6 large subunits form a core ring with 6 small subunits projecting outwards.</text>
</comment>
<feature type="binding site" evidence="5">
    <location>
        <position position="165"/>
    </location>
    <ligand>
        <name>adenosylcob(III)alamin</name>
        <dbReference type="ChEBI" id="CHEBI:18408"/>
    </ligand>
</feature>
<dbReference type="Proteomes" id="UP000292110">
    <property type="component" value="Unassembled WGS sequence"/>
</dbReference>
<feature type="binding site" evidence="5">
    <location>
        <position position="186"/>
    </location>
    <ligand>
        <name>adenosylcob(III)alamin</name>
        <dbReference type="ChEBI" id="CHEBI:18408"/>
    </ligand>
</feature>
<dbReference type="Gene3D" id="3.40.50.11240">
    <property type="entry name" value="Ethanolamine ammonia-lyase light chain (EutC)"/>
    <property type="match status" value="1"/>
</dbReference>
<dbReference type="GO" id="GO:0031419">
    <property type="term" value="F:cobalamin binding"/>
    <property type="evidence" value="ECO:0007669"/>
    <property type="project" value="UniProtKB-UniRule"/>
</dbReference>
<reference evidence="6 7" key="1">
    <citation type="submission" date="2019-02" db="EMBL/GenBank/DDBJ databases">
        <title>The draft genome of Acinetobacter halotolerans strain JCM 31009.</title>
        <authorList>
            <person name="Qin J."/>
            <person name="Feng Y."/>
            <person name="Nemec A."/>
            <person name="Zong Z."/>
        </authorList>
    </citation>
    <scope>NUCLEOTIDE SEQUENCE [LARGE SCALE GENOMIC DNA]</scope>
    <source>
        <strain evidence="6 7">JCM 31009</strain>
    </source>
</reference>
<dbReference type="GO" id="GO:0009350">
    <property type="term" value="C:ethanolamine ammonia-lyase complex"/>
    <property type="evidence" value="ECO:0007669"/>
    <property type="project" value="UniProtKB-UniRule"/>
</dbReference>
<dbReference type="Gene3D" id="1.10.30.40">
    <property type="entry name" value="Ethanolamine ammonia-lyase light chain (EutC), N-terminal domain"/>
    <property type="match status" value="1"/>
</dbReference>
<dbReference type="GO" id="GO:0031471">
    <property type="term" value="C:ethanolamine degradation polyhedral organelle"/>
    <property type="evidence" value="ECO:0007669"/>
    <property type="project" value="UniProtKB-UniRule"/>
</dbReference>
<dbReference type="AlphaFoldDB" id="A0A4V2DAQ1"/>
<keyword evidence="3 5" id="KW-0170">Cobalt</keyword>
<comment type="catalytic activity">
    <reaction evidence="5">
        <text>ethanolamine = acetaldehyde + NH4(+)</text>
        <dbReference type="Rhea" id="RHEA:15313"/>
        <dbReference type="ChEBI" id="CHEBI:15343"/>
        <dbReference type="ChEBI" id="CHEBI:28938"/>
        <dbReference type="ChEBI" id="CHEBI:57603"/>
        <dbReference type="EC" id="4.3.1.7"/>
    </reaction>
</comment>
<protein>
    <recommendedName>
        <fullName evidence="5">Ethanolamine ammonia-lyase small subunit</fullName>
        <shortName evidence="5">EAL small subunit</shortName>
        <ecNumber evidence="5">4.3.1.7</ecNumber>
    </recommendedName>
</protein>
<evidence type="ECO:0000313" key="7">
    <source>
        <dbReference type="Proteomes" id="UP000292110"/>
    </source>
</evidence>
<comment type="pathway">
    <text evidence="5">Amine and polyamine degradation; ethanolamine degradation.</text>
</comment>
<dbReference type="UniPathway" id="UPA00560"/>
<comment type="cofactor">
    <cofactor evidence="5">
        <name>adenosylcob(III)alamin</name>
        <dbReference type="ChEBI" id="CHEBI:18408"/>
    </cofactor>
    <text evidence="5">Binds between the large and small subunits.</text>
</comment>
<sequence length="275" mass="30872">MKLNKDQTFPAQPHLDVWQKLKQFTDARIALGRTGCSVPTKALLEFQLSHAQAKDAVYQSLNIDHISDQLKQLGFETTHVESCADNKEIFLKRPDLGRQLSETSRQKLKNIQLTSNFDVCIVIGDGLSARAIEENAIPFVHQLHTYMKQENWTLAPISIATGSRVALGDEVAQIFNASMLIMLIGERPGLSSPDSMGIYYTWQAHVGSIDSERNCISNVRTAGLSIEIAAQRLFALMKKSKQIQRSGVALKDEHQIPVVEQHQKRQLFFRDSSND</sequence>
<evidence type="ECO:0000256" key="3">
    <source>
        <dbReference type="ARBA" id="ARBA00023285"/>
    </source>
</evidence>